<gene>
    <name evidence="5" type="ORF">EIN_486980</name>
</gene>
<comment type="cofactor">
    <cofactor evidence="1">
        <name>Mg(2+)</name>
        <dbReference type="ChEBI" id="CHEBI:18420"/>
    </cofactor>
</comment>
<sequence length="223" mass="24923">MKAVIFDFNGTLLFDGKLHREAWNAMSLKYKGRPFTDVEWENINGSPNSRLVEFVLNRQATLEEVKDIGLEKEKMYQKFLDQSGLELCDGAISLFESLAREKVPFGIATSSGWENVEVFVEKFKLLHWFDMDHIIYNDGSLKGKPNPDIYLKAASKLGANPKRCVVFEDAISGVKSATSAGCIVVAVASDLKSDVLEKLESVKLVINDFKAINVNALNKLVEE</sequence>
<evidence type="ECO:0000256" key="1">
    <source>
        <dbReference type="ARBA" id="ARBA00001946"/>
    </source>
</evidence>
<dbReference type="SUPFAM" id="SSF56784">
    <property type="entry name" value="HAD-like"/>
    <property type="match status" value="1"/>
</dbReference>
<keyword evidence="2" id="KW-0479">Metal-binding</keyword>
<dbReference type="NCBIfam" id="TIGR01509">
    <property type="entry name" value="HAD-SF-IA-v3"/>
    <property type="match status" value="1"/>
</dbReference>
<dbReference type="InterPro" id="IPR023198">
    <property type="entry name" value="PGP-like_dom2"/>
</dbReference>
<dbReference type="GO" id="GO:0003824">
    <property type="term" value="F:catalytic activity"/>
    <property type="evidence" value="ECO:0007669"/>
    <property type="project" value="UniProtKB-ARBA"/>
</dbReference>
<dbReference type="SFLD" id="SFLDG01129">
    <property type="entry name" value="C1.5:_HAD__Beta-PGM__Phosphata"/>
    <property type="match status" value="1"/>
</dbReference>
<dbReference type="EMBL" id="KB206670">
    <property type="protein sequence ID" value="ELP89236.1"/>
    <property type="molecule type" value="Genomic_DNA"/>
</dbReference>
<protein>
    <submittedName>
        <fullName evidence="5">2-deoxyglucose-6-phosphate phosphatase, putative</fullName>
    </submittedName>
</protein>
<dbReference type="InterPro" id="IPR023214">
    <property type="entry name" value="HAD_sf"/>
</dbReference>
<evidence type="ECO:0000256" key="2">
    <source>
        <dbReference type="ARBA" id="ARBA00022723"/>
    </source>
</evidence>
<keyword evidence="6" id="KW-1185">Reference proteome</keyword>
<dbReference type="InterPro" id="IPR006439">
    <property type="entry name" value="HAD-SF_hydro_IA"/>
</dbReference>
<keyword evidence="3" id="KW-0460">Magnesium</keyword>
<evidence type="ECO:0000313" key="5">
    <source>
        <dbReference type="EMBL" id="ELP89236.1"/>
    </source>
</evidence>
<dbReference type="RefSeq" id="XP_004256007.1">
    <property type="nucleotide sequence ID" value="XM_004255959.1"/>
</dbReference>
<dbReference type="InterPro" id="IPR036412">
    <property type="entry name" value="HAD-like_sf"/>
</dbReference>
<dbReference type="OMA" id="KVHAAAW"/>
<dbReference type="GO" id="GO:0046872">
    <property type="term" value="F:metal ion binding"/>
    <property type="evidence" value="ECO:0007669"/>
    <property type="project" value="UniProtKB-KW"/>
</dbReference>
<dbReference type="Pfam" id="PF00702">
    <property type="entry name" value="Hydrolase"/>
    <property type="match status" value="1"/>
</dbReference>
<evidence type="ECO:0000256" key="4">
    <source>
        <dbReference type="ARBA" id="ARBA00023277"/>
    </source>
</evidence>
<organism evidence="5 6">
    <name type="scientific">Entamoeba invadens IP1</name>
    <dbReference type="NCBI Taxonomy" id="370355"/>
    <lineage>
        <taxon>Eukaryota</taxon>
        <taxon>Amoebozoa</taxon>
        <taxon>Evosea</taxon>
        <taxon>Archamoebae</taxon>
        <taxon>Mastigamoebida</taxon>
        <taxon>Entamoebidae</taxon>
        <taxon>Entamoeba</taxon>
    </lineage>
</organism>
<dbReference type="Gene3D" id="3.40.50.1000">
    <property type="entry name" value="HAD superfamily/HAD-like"/>
    <property type="match status" value="1"/>
</dbReference>
<dbReference type="VEuPathDB" id="AmoebaDB:EIN_486980"/>
<dbReference type="PANTHER" id="PTHR46193:SF18">
    <property type="entry name" value="HEXITOL PHOSPHATASE B"/>
    <property type="match status" value="1"/>
</dbReference>
<dbReference type="CDD" id="cd07505">
    <property type="entry name" value="HAD_BPGM-like"/>
    <property type="match status" value="1"/>
</dbReference>
<dbReference type="KEGG" id="eiv:EIN_486980"/>
<name>A0A0A1U4S2_ENTIV</name>
<dbReference type="AlphaFoldDB" id="A0A0A1U4S2"/>
<dbReference type="PANTHER" id="PTHR46193">
    <property type="entry name" value="6-PHOSPHOGLUCONATE PHOSPHATASE"/>
    <property type="match status" value="1"/>
</dbReference>
<dbReference type="Proteomes" id="UP000014680">
    <property type="component" value="Unassembled WGS sequence"/>
</dbReference>
<accession>A0A0A1U4S2</accession>
<dbReference type="GeneID" id="14888129"/>
<proteinExistence type="predicted"/>
<evidence type="ECO:0000256" key="3">
    <source>
        <dbReference type="ARBA" id="ARBA00022842"/>
    </source>
</evidence>
<reference evidence="5 6" key="1">
    <citation type="submission" date="2012-10" db="EMBL/GenBank/DDBJ databases">
        <authorList>
            <person name="Zafar N."/>
            <person name="Inman J."/>
            <person name="Hall N."/>
            <person name="Lorenzi H."/>
            <person name="Caler E."/>
        </authorList>
    </citation>
    <scope>NUCLEOTIDE SEQUENCE [LARGE SCALE GENOMIC DNA]</scope>
    <source>
        <strain evidence="5 6">IP1</strain>
    </source>
</reference>
<dbReference type="OrthoDB" id="40579at2759"/>
<dbReference type="InterPro" id="IPR051600">
    <property type="entry name" value="Beta-PGM-like"/>
</dbReference>
<dbReference type="Gene3D" id="1.10.150.240">
    <property type="entry name" value="Putative phosphatase, domain 2"/>
    <property type="match status" value="1"/>
</dbReference>
<dbReference type="SFLD" id="SFLDS00003">
    <property type="entry name" value="Haloacid_Dehalogenase"/>
    <property type="match status" value="1"/>
</dbReference>
<keyword evidence="4" id="KW-0119">Carbohydrate metabolism</keyword>
<evidence type="ECO:0000313" key="6">
    <source>
        <dbReference type="Proteomes" id="UP000014680"/>
    </source>
</evidence>